<dbReference type="EMBL" id="BMXI01000003">
    <property type="protein sequence ID" value="GHC46486.1"/>
    <property type="molecule type" value="Genomic_DNA"/>
</dbReference>
<name>A0A918TKU6_9BACT</name>
<proteinExistence type="predicted"/>
<reference evidence="1" key="2">
    <citation type="submission" date="2020-09" db="EMBL/GenBank/DDBJ databases">
        <authorList>
            <person name="Sun Q."/>
            <person name="Kim S."/>
        </authorList>
    </citation>
    <scope>NUCLEOTIDE SEQUENCE</scope>
    <source>
        <strain evidence="1">KCTC 12988</strain>
    </source>
</reference>
<protein>
    <submittedName>
        <fullName evidence="1">Sulfatase</fullName>
    </submittedName>
</protein>
<dbReference type="RefSeq" id="WP_189567932.1">
    <property type="nucleotide sequence ID" value="NZ_BMXI01000003.1"/>
</dbReference>
<sequence>MNLESLLREQKRQQLTYQTRRHFLRDGMTGLGGLWLATQGRSLGRALDIQHSQTNPLDSLPAQFAPKAKRVIFLHMVGAPSTLDLFHYKPELAKYNGQECPASFLEGERFAFIQGVPRMLGPQFDFKQYGQSGAYVSDQLPHLSKHVDDLCFIHTLKTDQFNHGPAQLVMQTGSSALGHGSIGSWATWGLGTENENLPGFMVLLSGGRRPRAGNALWSAGHLPSVYQGVQCRSVGEPVLNTTNPRGVSHQLRGQSIQAINEINRKSYADIGDPETLTRIAQYEMAFRMQTSVPEVMDISNEPDHIHEMYGTRPGKESFANNCLLARRLSESGVRFVQLYDWGWDSHGAGKNEALNHGFQDKCRSIDQPVSALLTDLKQRGLLDETLVIWGGEFGRTPMQENRGGGKMAFIGRDHNPNSATIWMAGGGVKPGISYGETDLFGYKPLPGQEVHVRDFHATVLNQLGFDHKKLSINANGLDQKLTGVKKARVIKDILA</sequence>
<evidence type="ECO:0000313" key="1">
    <source>
        <dbReference type="EMBL" id="GHC46486.1"/>
    </source>
</evidence>
<dbReference type="Proteomes" id="UP000644507">
    <property type="component" value="Unassembled WGS sequence"/>
</dbReference>
<keyword evidence="2" id="KW-1185">Reference proteome</keyword>
<comment type="caution">
    <text evidence="1">The sequence shown here is derived from an EMBL/GenBank/DDBJ whole genome shotgun (WGS) entry which is preliminary data.</text>
</comment>
<dbReference type="Gene3D" id="3.40.720.10">
    <property type="entry name" value="Alkaline Phosphatase, subunit A"/>
    <property type="match status" value="1"/>
</dbReference>
<dbReference type="PANTHER" id="PTHR43737:SF1">
    <property type="entry name" value="DUF1501 DOMAIN-CONTAINING PROTEIN"/>
    <property type="match status" value="1"/>
</dbReference>
<dbReference type="PANTHER" id="PTHR43737">
    <property type="entry name" value="BLL7424 PROTEIN"/>
    <property type="match status" value="1"/>
</dbReference>
<reference evidence="1" key="1">
    <citation type="journal article" date="2014" name="Int. J. Syst. Evol. Microbiol.">
        <title>Complete genome sequence of Corynebacterium casei LMG S-19264T (=DSM 44701T), isolated from a smear-ripened cheese.</title>
        <authorList>
            <consortium name="US DOE Joint Genome Institute (JGI-PGF)"/>
            <person name="Walter F."/>
            <person name="Albersmeier A."/>
            <person name="Kalinowski J."/>
            <person name="Ruckert C."/>
        </authorList>
    </citation>
    <scope>NUCLEOTIDE SEQUENCE</scope>
    <source>
        <strain evidence="1">KCTC 12988</strain>
    </source>
</reference>
<organism evidence="1 2">
    <name type="scientific">Roseibacillus persicicus</name>
    <dbReference type="NCBI Taxonomy" id="454148"/>
    <lineage>
        <taxon>Bacteria</taxon>
        <taxon>Pseudomonadati</taxon>
        <taxon>Verrucomicrobiota</taxon>
        <taxon>Verrucomicrobiia</taxon>
        <taxon>Verrucomicrobiales</taxon>
        <taxon>Verrucomicrobiaceae</taxon>
        <taxon>Roseibacillus</taxon>
    </lineage>
</organism>
<gene>
    <name evidence="1" type="ORF">GCM10007100_10130</name>
</gene>
<dbReference type="AlphaFoldDB" id="A0A918TKU6"/>
<dbReference type="SUPFAM" id="SSF53649">
    <property type="entry name" value="Alkaline phosphatase-like"/>
    <property type="match status" value="1"/>
</dbReference>
<dbReference type="Pfam" id="PF07394">
    <property type="entry name" value="DUF1501"/>
    <property type="match status" value="1"/>
</dbReference>
<dbReference type="InterPro" id="IPR017850">
    <property type="entry name" value="Alkaline_phosphatase_core_sf"/>
</dbReference>
<accession>A0A918TKU6</accession>
<dbReference type="InterPro" id="IPR010869">
    <property type="entry name" value="DUF1501"/>
</dbReference>
<evidence type="ECO:0000313" key="2">
    <source>
        <dbReference type="Proteomes" id="UP000644507"/>
    </source>
</evidence>